<feature type="compositionally biased region" description="Polar residues" evidence="1">
    <location>
        <begin position="119"/>
        <end position="136"/>
    </location>
</feature>
<gene>
    <name evidence="2" type="ORF">Slin15195_G118200</name>
</gene>
<feature type="compositionally biased region" description="Polar residues" evidence="1">
    <location>
        <begin position="149"/>
        <end position="171"/>
    </location>
</feature>
<protein>
    <submittedName>
        <fullName evidence="2">Uncharacterized protein</fullName>
    </submittedName>
</protein>
<name>A0A9Q9EP70_9PEZI</name>
<feature type="region of interest" description="Disordered" evidence="1">
    <location>
        <begin position="115"/>
        <end position="171"/>
    </location>
</feature>
<organism evidence="2 3">
    <name type="scientific">Septoria linicola</name>
    <dbReference type="NCBI Taxonomy" id="215465"/>
    <lineage>
        <taxon>Eukaryota</taxon>
        <taxon>Fungi</taxon>
        <taxon>Dikarya</taxon>
        <taxon>Ascomycota</taxon>
        <taxon>Pezizomycotina</taxon>
        <taxon>Dothideomycetes</taxon>
        <taxon>Dothideomycetidae</taxon>
        <taxon>Mycosphaerellales</taxon>
        <taxon>Mycosphaerellaceae</taxon>
        <taxon>Septoria</taxon>
    </lineage>
</organism>
<dbReference type="OrthoDB" id="3629740at2759"/>
<dbReference type="AlphaFoldDB" id="A0A9Q9EP70"/>
<evidence type="ECO:0000313" key="2">
    <source>
        <dbReference type="EMBL" id="USW58501.1"/>
    </source>
</evidence>
<accession>A0A9Q9EP70</accession>
<evidence type="ECO:0000313" key="3">
    <source>
        <dbReference type="Proteomes" id="UP001056384"/>
    </source>
</evidence>
<evidence type="ECO:0000256" key="1">
    <source>
        <dbReference type="SAM" id="MobiDB-lite"/>
    </source>
</evidence>
<feature type="region of interest" description="Disordered" evidence="1">
    <location>
        <begin position="1"/>
        <end position="26"/>
    </location>
</feature>
<reference evidence="2" key="1">
    <citation type="submission" date="2022-06" db="EMBL/GenBank/DDBJ databases">
        <title>Complete genome sequences of two strains of the flax pathogen Septoria linicola.</title>
        <authorList>
            <person name="Lapalu N."/>
            <person name="Simon A."/>
            <person name="Demenou B."/>
            <person name="Paumier D."/>
            <person name="Guillot M.-P."/>
            <person name="Gout L."/>
            <person name="Valade R."/>
        </authorList>
    </citation>
    <scope>NUCLEOTIDE SEQUENCE</scope>
    <source>
        <strain evidence="2">SE15195</strain>
    </source>
</reference>
<dbReference type="Proteomes" id="UP001056384">
    <property type="component" value="Chromosome 11"/>
</dbReference>
<dbReference type="EMBL" id="CP099428">
    <property type="protein sequence ID" value="USW58501.1"/>
    <property type="molecule type" value="Genomic_DNA"/>
</dbReference>
<sequence>MAETSSSTLGKRKSDNGNPTTSRPRKRFSAAYATLSGVLFNPTMVTIHVSDAALSETGEEVNAEEFSVQRALVNLRPFQVLRAPWVFRVFMGWLFYQEVFYDEERVDPEPLVREELHGSSETSLNDLRASDSTRQVVASVETHEGQISHEPQVSVNRQSQRTGSPDTDNQEPLTWPWPDLLELYVFAEKYDTRGLRMQVFDIIQQKLLRRNTVDSGAKRRSRPSPEEVTYLVDNMPENSKIVAMLSIFYVIPESKHLQKSLKWYGRLPSSFLTLYWGKPMIVIEAMHPKTAKNREDVICVSSTNMATMLQRKRSADKRWSARLDIMFAEERA</sequence>
<keyword evidence="3" id="KW-1185">Reference proteome</keyword>
<proteinExistence type="predicted"/>